<dbReference type="AlphaFoldDB" id="A0A286GB87"/>
<dbReference type="PANTHER" id="PTHR23088">
    <property type="entry name" value="NITRILASE-RELATED"/>
    <property type="match status" value="1"/>
</dbReference>
<gene>
    <name evidence="3" type="ORF">SAMN05421508_102601</name>
</gene>
<dbReference type="CDD" id="cd07576">
    <property type="entry name" value="R-amidase_like"/>
    <property type="match status" value="1"/>
</dbReference>
<dbReference type="Proteomes" id="UP000219621">
    <property type="component" value="Unassembled WGS sequence"/>
</dbReference>
<dbReference type="GO" id="GO:0016787">
    <property type="term" value="F:hydrolase activity"/>
    <property type="evidence" value="ECO:0007669"/>
    <property type="project" value="UniProtKB-KW"/>
</dbReference>
<evidence type="ECO:0000313" key="3">
    <source>
        <dbReference type="EMBL" id="SOD92770.1"/>
    </source>
</evidence>
<dbReference type="InterPro" id="IPR001110">
    <property type="entry name" value="UPF0012_CS"/>
</dbReference>
<dbReference type="InterPro" id="IPR003010">
    <property type="entry name" value="C-N_Hydrolase"/>
</dbReference>
<name>A0A286GB87_9PROT</name>
<dbReference type="EMBL" id="OCNJ01000002">
    <property type="protein sequence ID" value="SOD92770.1"/>
    <property type="molecule type" value="Genomic_DNA"/>
</dbReference>
<accession>A0A286GB87</accession>
<keyword evidence="3" id="KW-0378">Hydrolase</keyword>
<dbReference type="Gene3D" id="3.60.110.10">
    <property type="entry name" value="Carbon-nitrogen hydrolase"/>
    <property type="match status" value="1"/>
</dbReference>
<evidence type="ECO:0000259" key="2">
    <source>
        <dbReference type="PROSITE" id="PS50263"/>
    </source>
</evidence>
<dbReference type="RefSeq" id="WP_217992002.1">
    <property type="nucleotide sequence ID" value="NZ_OCNJ01000002.1"/>
</dbReference>
<dbReference type="InterPro" id="IPR036526">
    <property type="entry name" value="C-N_Hydrolase_sf"/>
</dbReference>
<comment type="similarity">
    <text evidence="1">Belongs to the carbon-nitrogen hydrolase superfamily. NIT1/NIT2 family.</text>
</comment>
<protein>
    <submittedName>
        <fullName evidence="3">Predicted amidohydrolase</fullName>
    </submittedName>
</protein>
<dbReference type="PROSITE" id="PS01227">
    <property type="entry name" value="UPF0012"/>
    <property type="match status" value="1"/>
</dbReference>
<dbReference type="PROSITE" id="PS50263">
    <property type="entry name" value="CN_HYDROLASE"/>
    <property type="match status" value="1"/>
</dbReference>
<evidence type="ECO:0000256" key="1">
    <source>
        <dbReference type="ARBA" id="ARBA00010613"/>
    </source>
</evidence>
<organism evidence="3 4">
    <name type="scientific">Caenispirillum bisanense</name>
    <dbReference type="NCBI Taxonomy" id="414052"/>
    <lineage>
        <taxon>Bacteria</taxon>
        <taxon>Pseudomonadati</taxon>
        <taxon>Pseudomonadota</taxon>
        <taxon>Alphaproteobacteria</taxon>
        <taxon>Rhodospirillales</taxon>
        <taxon>Novispirillaceae</taxon>
        <taxon>Caenispirillum</taxon>
    </lineage>
</organism>
<dbReference type="InterPro" id="IPR044083">
    <property type="entry name" value="RamA-like"/>
</dbReference>
<reference evidence="3 4" key="1">
    <citation type="submission" date="2017-09" db="EMBL/GenBank/DDBJ databases">
        <authorList>
            <person name="Ehlers B."/>
            <person name="Leendertz F.H."/>
        </authorList>
    </citation>
    <scope>NUCLEOTIDE SEQUENCE [LARGE SCALE GENOMIC DNA]</scope>
    <source>
        <strain evidence="3 4">USBA 140</strain>
    </source>
</reference>
<sequence>MPIRIAIQQTQGTPGDIDANIAAAEEAAARAKAGGAHLLILPEMYLSGYDIGELAFELAEPAEGPNFKRMAEAARRHGIALLYGHGETDESGHCYNTATLIDSQGRRRLAYHKAHLYGDEERAVFTAGGTLGVPVDLNGVMIGVLVCYDVEFPEAVRTLALQGAELICVPTALMVPNKAVPELVIPARAYENGVFVAYGNRCGHETTLVYEGLSTVAAPDGSIVARAGKHEELLFADVDPRAYDDIRRLNPYLDDRRPDVYNPPS</sequence>
<dbReference type="Pfam" id="PF00795">
    <property type="entry name" value="CN_hydrolase"/>
    <property type="match status" value="1"/>
</dbReference>
<keyword evidence="4" id="KW-1185">Reference proteome</keyword>
<dbReference type="PANTHER" id="PTHR23088:SF27">
    <property type="entry name" value="DEAMINATED GLUTATHIONE AMIDASE"/>
    <property type="match status" value="1"/>
</dbReference>
<evidence type="ECO:0000313" key="4">
    <source>
        <dbReference type="Proteomes" id="UP000219621"/>
    </source>
</evidence>
<dbReference type="SUPFAM" id="SSF56317">
    <property type="entry name" value="Carbon-nitrogen hydrolase"/>
    <property type="match status" value="1"/>
</dbReference>
<feature type="domain" description="CN hydrolase" evidence="2">
    <location>
        <begin position="3"/>
        <end position="240"/>
    </location>
</feature>
<proteinExistence type="inferred from homology"/>